<dbReference type="InterPro" id="IPR043128">
    <property type="entry name" value="Rev_trsase/Diguanyl_cyclase"/>
</dbReference>
<proteinExistence type="predicted"/>
<dbReference type="GO" id="GO:0043709">
    <property type="term" value="P:cell adhesion involved in single-species biofilm formation"/>
    <property type="evidence" value="ECO:0007669"/>
    <property type="project" value="TreeGrafter"/>
</dbReference>
<dbReference type="EMBL" id="WMFA01000002">
    <property type="protein sequence ID" value="MYL70519.1"/>
    <property type="molecule type" value="Genomic_DNA"/>
</dbReference>
<feature type="transmembrane region" description="Helical" evidence="6">
    <location>
        <begin position="156"/>
        <end position="178"/>
    </location>
</feature>
<evidence type="ECO:0000256" key="4">
    <source>
        <dbReference type="ARBA" id="ARBA00022989"/>
    </source>
</evidence>
<dbReference type="GO" id="GO:1902201">
    <property type="term" value="P:negative regulation of bacterial-type flagellum-dependent cell motility"/>
    <property type="evidence" value="ECO:0007669"/>
    <property type="project" value="TreeGrafter"/>
</dbReference>
<dbReference type="GeneID" id="78006662"/>
<dbReference type="GO" id="GO:0052621">
    <property type="term" value="F:diguanylate cyclase activity"/>
    <property type="evidence" value="ECO:0007669"/>
    <property type="project" value="TreeGrafter"/>
</dbReference>
<comment type="caution">
    <text evidence="8">The sequence shown here is derived from an EMBL/GenBank/DDBJ whole genome shotgun (WGS) entry which is preliminary data.</text>
</comment>
<dbReference type="InterPro" id="IPR050469">
    <property type="entry name" value="Diguanylate_Cyclase"/>
</dbReference>
<dbReference type="InterPro" id="IPR029787">
    <property type="entry name" value="Nucleotide_cyclase"/>
</dbReference>
<feature type="domain" description="GGDEF" evidence="7">
    <location>
        <begin position="225"/>
        <end position="359"/>
    </location>
</feature>
<evidence type="ECO:0000256" key="5">
    <source>
        <dbReference type="ARBA" id="ARBA00023136"/>
    </source>
</evidence>
<evidence type="ECO:0000256" key="6">
    <source>
        <dbReference type="SAM" id="Phobius"/>
    </source>
</evidence>
<keyword evidence="5 6" id="KW-0472">Membrane</keyword>
<dbReference type="NCBIfam" id="TIGR00254">
    <property type="entry name" value="GGDEF"/>
    <property type="match status" value="1"/>
</dbReference>
<dbReference type="SUPFAM" id="SSF55073">
    <property type="entry name" value="Nucleotide cyclase"/>
    <property type="match status" value="1"/>
</dbReference>
<dbReference type="GO" id="GO:0005886">
    <property type="term" value="C:plasma membrane"/>
    <property type="evidence" value="ECO:0007669"/>
    <property type="project" value="UniProtKB-SubCell"/>
</dbReference>
<feature type="transmembrane region" description="Helical" evidence="6">
    <location>
        <begin position="36"/>
        <end position="53"/>
    </location>
</feature>
<dbReference type="InterPro" id="IPR000160">
    <property type="entry name" value="GGDEF_dom"/>
</dbReference>
<feature type="transmembrane region" description="Helical" evidence="6">
    <location>
        <begin position="103"/>
        <end position="120"/>
    </location>
</feature>
<keyword evidence="2" id="KW-1003">Cell membrane</keyword>
<dbReference type="PROSITE" id="PS50887">
    <property type="entry name" value="GGDEF"/>
    <property type="match status" value="1"/>
</dbReference>
<dbReference type="Pfam" id="PF00990">
    <property type="entry name" value="GGDEF"/>
    <property type="match status" value="1"/>
</dbReference>
<dbReference type="Proteomes" id="UP000450457">
    <property type="component" value="Unassembled WGS sequence"/>
</dbReference>
<dbReference type="PANTHER" id="PTHR45138:SF9">
    <property type="entry name" value="DIGUANYLATE CYCLASE DGCM-RELATED"/>
    <property type="match status" value="1"/>
</dbReference>
<feature type="transmembrane region" description="Helical" evidence="6">
    <location>
        <begin position="132"/>
        <end position="150"/>
    </location>
</feature>
<gene>
    <name evidence="8" type="ORF">GLW00_06650</name>
</gene>
<evidence type="ECO:0000256" key="1">
    <source>
        <dbReference type="ARBA" id="ARBA00004651"/>
    </source>
</evidence>
<dbReference type="OrthoDB" id="9759607at2"/>
<protein>
    <submittedName>
        <fullName evidence="8">Diguanylate cyclase</fullName>
    </submittedName>
</protein>
<dbReference type="PANTHER" id="PTHR45138">
    <property type="entry name" value="REGULATORY COMPONENTS OF SENSORY TRANSDUCTION SYSTEM"/>
    <property type="match status" value="1"/>
</dbReference>
<sequence>MILKELISNVALLIASLFVYSQSTHAMPLSRSSTMKTKIFSGILAGILANVLMQYSMHFDTTIVDLRHIPVILVAYYGGPVPALASMFLVIIGRFFIGFNTSSMLALLLIVSITLFTLTITKLNMSKRKKIFLTLTSSNVIFTFMIVYLLENPGTLSFLIPSFWIISYMAGFISFYVIEFVRRSQNMLNKYKAEAATDGLTGLNNVRKFDESFNKIASQAIHNEEKLSLLYIDIDHFKKVNDTYGHKEGDQVLIELSRILKNTVRSFDIVSRNGGEEFTVILLDCPTDRAMEISERIRERVENHPFLLTTGQMIHITVSIGLACYNETTIQPKLLIKEADHALYDAKQTGRNKVCITSGREWVSHRA</sequence>
<reference evidence="8 9" key="1">
    <citation type="submission" date="2019-11" db="EMBL/GenBank/DDBJ databases">
        <title>Genome sequences of 17 halophilic strains isolated from different environments.</title>
        <authorList>
            <person name="Furrow R.E."/>
        </authorList>
    </citation>
    <scope>NUCLEOTIDE SEQUENCE [LARGE SCALE GENOMIC DNA]</scope>
    <source>
        <strain evidence="8 9">SL-4</strain>
    </source>
</reference>
<evidence type="ECO:0000256" key="3">
    <source>
        <dbReference type="ARBA" id="ARBA00022692"/>
    </source>
</evidence>
<evidence type="ECO:0000313" key="8">
    <source>
        <dbReference type="EMBL" id="MYL70519.1"/>
    </source>
</evidence>
<name>A0A845F9F0_9BACI</name>
<dbReference type="InterPro" id="IPR011620">
    <property type="entry name" value="Sig_transdc_His_kinase_LytS_TM"/>
</dbReference>
<dbReference type="FunFam" id="3.30.70.270:FF:000001">
    <property type="entry name" value="Diguanylate cyclase domain protein"/>
    <property type="match status" value="1"/>
</dbReference>
<keyword evidence="3 6" id="KW-0812">Transmembrane</keyword>
<evidence type="ECO:0000259" key="7">
    <source>
        <dbReference type="PROSITE" id="PS50887"/>
    </source>
</evidence>
<dbReference type="SMART" id="SM00267">
    <property type="entry name" value="GGDEF"/>
    <property type="match status" value="1"/>
</dbReference>
<accession>A0A845F9F0</accession>
<dbReference type="GO" id="GO:0000155">
    <property type="term" value="F:phosphorelay sensor kinase activity"/>
    <property type="evidence" value="ECO:0007669"/>
    <property type="project" value="InterPro"/>
</dbReference>
<dbReference type="GO" id="GO:0071555">
    <property type="term" value="P:cell wall organization"/>
    <property type="evidence" value="ECO:0007669"/>
    <property type="project" value="InterPro"/>
</dbReference>
<keyword evidence="4 6" id="KW-1133">Transmembrane helix</keyword>
<dbReference type="AlphaFoldDB" id="A0A845F9F0"/>
<evidence type="ECO:0000313" key="9">
    <source>
        <dbReference type="Proteomes" id="UP000450457"/>
    </source>
</evidence>
<comment type="subcellular location">
    <subcellularLocation>
        <location evidence="1">Cell membrane</location>
        <topology evidence="1">Multi-pass membrane protein</topology>
    </subcellularLocation>
</comment>
<feature type="transmembrane region" description="Helical" evidence="6">
    <location>
        <begin position="74"/>
        <end position="97"/>
    </location>
</feature>
<dbReference type="Pfam" id="PF07694">
    <property type="entry name" value="5TM-5TMR_LYT"/>
    <property type="match status" value="1"/>
</dbReference>
<evidence type="ECO:0000256" key="2">
    <source>
        <dbReference type="ARBA" id="ARBA00022475"/>
    </source>
</evidence>
<dbReference type="Gene3D" id="3.30.70.270">
    <property type="match status" value="1"/>
</dbReference>
<dbReference type="RefSeq" id="WP_160912423.1">
    <property type="nucleotide sequence ID" value="NZ_WMFA01000002.1"/>
</dbReference>
<dbReference type="CDD" id="cd01949">
    <property type="entry name" value="GGDEF"/>
    <property type="match status" value="1"/>
</dbReference>
<organism evidence="8 9">
    <name type="scientific">Halobacillus litoralis</name>
    <dbReference type="NCBI Taxonomy" id="45668"/>
    <lineage>
        <taxon>Bacteria</taxon>
        <taxon>Bacillati</taxon>
        <taxon>Bacillota</taxon>
        <taxon>Bacilli</taxon>
        <taxon>Bacillales</taxon>
        <taxon>Bacillaceae</taxon>
        <taxon>Halobacillus</taxon>
    </lineage>
</organism>